<keyword evidence="8" id="KW-1185">Reference proteome</keyword>
<comment type="similarity">
    <text evidence="1">Belongs to the glycosyltransferase 2 family.</text>
</comment>
<dbReference type="InterPro" id="IPR029044">
    <property type="entry name" value="Nucleotide-diphossugar_trans"/>
</dbReference>
<dbReference type="InterPro" id="IPR001173">
    <property type="entry name" value="Glyco_trans_2-like"/>
</dbReference>
<proteinExistence type="inferred from homology"/>
<evidence type="ECO:0000256" key="3">
    <source>
        <dbReference type="ARBA" id="ARBA00022679"/>
    </source>
</evidence>
<evidence type="ECO:0000256" key="5">
    <source>
        <dbReference type="SAM" id="Phobius"/>
    </source>
</evidence>
<dbReference type="Gene3D" id="3.90.550.10">
    <property type="entry name" value="Spore Coat Polysaccharide Biosynthesis Protein SpsA, Chain A"/>
    <property type="match status" value="1"/>
</dbReference>
<evidence type="ECO:0000256" key="1">
    <source>
        <dbReference type="ARBA" id="ARBA00006739"/>
    </source>
</evidence>
<keyword evidence="2" id="KW-0328">Glycosyltransferase</keyword>
<feature type="region of interest" description="Disordered" evidence="4">
    <location>
        <begin position="1"/>
        <end position="40"/>
    </location>
</feature>
<dbReference type="PANTHER" id="PTHR43630:SF1">
    <property type="entry name" value="POLY-BETA-1,6-N-ACETYL-D-GLUCOSAMINE SYNTHASE"/>
    <property type="match status" value="1"/>
</dbReference>
<sequence>MPATPSAAPAPVTVTVTGPEPVTEPATRPATSIAEARPGRHRSGVARVVAVIPAHDEEAQIAETIAALRRQDRPVDEVIVVADNCTDGTAANARTAGATVRASEGNEHKKAGALNQTLSWLLPQLDEDDVILVQDADSTLDPQFVSTALHHLERGYGGVGGVFRGGPGGGFVGHLQRNEYARYARDVHRLRGKCLVLTGTAAMFLVSTLRDVSAARLAGRLPAGNGTGGIYDTTVLTEDNELTFALLHLGHKVISPSACTLETEVMTSWRTLWTQRLRWKRGAVENCFQYGFTRVTWRYWGRQALTLAGVLVSLIYLATILVALCTHSVHLNPWWLAISGVFVVERVVTVRYRGWRRMLLAAAMYELVLDYFLQACHAKAYADALLRTRKSW</sequence>
<accession>A0A5N0UQG0</accession>
<evidence type="ECO:0000259" key="6">
    <source>
        <dbReference type="Pfam" id="PF00535"/>
    </source>
</evidence>
<evidence type="ECO:0000256" key="2">
    <source>
        <dbReference type="ARBA" id="ARBA00022676"/>
    </source>
</evidence>
<dbReference type="EMBL" id="VMNW02000089">
    <property type="protein sequence ID" value="KAA9152325.1"/>
    <property type="molecule type" value="Genomic_DNA"/>
</dbReference>
<name>A0A5N0UQG0_9PSEU</name>
<dbReference type="PANTHER" id="PTHR43630">
    <property type="entry name" value="POLY-BETA-1,6-N-ACETYL-D-GLUCOSAMINE SYNTHASE"/>
    <property type="match status" value="1"/>
</dbReference>
<evidence type="ECO:0000256" key="4">
    <source>
        <dbReference type="SAM" id="MobiDB-lite"/>
    </source>
</evidence>
<keyword evidence="5" id="KW-0472">Membrane</keyword>
<keyword evidence="5" id="KW-0812">Transmembrane</keyword>
<gene>
    <name evidence="7" type="ORF">FPZ12_037130</name>
</gene>
<protein>
    <submittedName>
        <fullName evidence="7">Glycosyltransferase family 2 protein</fullName>
    </submittedName>
</protein>
<feature type="transmembrane region" description="Helical" evidence="5">
    <location>
        <begin position="304"/>
        <end position="324"/>
    </location>
</feature>
<dbReference type="OrthoDB" id="9797391at2"/>
<dbReference type="GO" id="GO:0016757">
    <property type="term" value="F:glycosyltransferase activity"/>
    <property type="evidence" value="ECO:0007669"/>
    <property type="project" value="UniProtKB-KW"/>
</dbReference>
<evidence type="ECO:0000313" key="8">
    <source>
        <dbReference type="Proteomes" id="UP000319769"/>
    </source>
</evidence>
<dbReference type="Proteomes" id="UP000319769">
    <property type="component" value="Unassembled WGS sequence"/>
</dbReference>
<keyword evidence="5" id="KW-1133">Transmembrane helix</keyword>
<dbReference type="AlphaFoldDB" id="A0A5N0UQG0"/>
<feature type="domain" description="Glycosyltransferase 2-like" evidence="6">
    <location>
        <begin position="51"/>
        <end position="211"/>
    </location>
</feature>
<reference evidence="7" key="1">
    <citation type="submission" date="2019-09" db="EMBL/GenBank/DDBJ databases">
        <authorList>
            <person name="Teo W.F.A."/>
            <person name="Duangmal K."/>
        </authorList>
    </citation>
    <scope>NUCLEOTIDE SEQUENCE [LARGE SCALE GENOMIC DNA]</scope>
    <source>
        <strain evidence="7">K81G1</strain>
    </source>
</reference>
<organism evidence="7 8">
    <name type="scientific">Amycolatopsis acidicola</name>
    <dbReference type="NCBI Taxonomy" id="2596893"/>
    <lineage>
        <taxon>Bacteria</taxon>
        <taxon>Bacillati</taxon>
        <taxon>Actinomycetota</taxon>
        <taxon>Actinomycetes</taxon>
        <taxon>Pseudonocardiales</taxon>
        <taxon>Pseudonocardiaceae</taxon>
        <taxon>Amycolatopsis</taxon>
    </lineage>
</organism>
<dbReference type="CDD" id="cd06423">
    <property type="entry name" value="CESA_like"/>
    <property type="match status" value="1"/>
</dbReference>
<feature type="compositionally biased region" description="Low complexity" evidence="4">
    <location>
        <begin position="1"/>
        <end position="27"/>
    </location>
</feature>
<comment type="caution">
    <text evidence="7">The sequence shown here is derived from an EMBL/GenBank/DDBJ whole genome shotgun (WGS) entry which is preliminary data.</text>
</comment>
<dbReference type="SUPFAM" id="SSF53448">
    <property type="entry name" value="Nucleotide-diphospho-sugar transferases"/>
    <property type="match status" value="1"/>
</dbReference>
<feature type="transmembrane region" description="Helical" evidence="5">
    <location>
        <begin position="330"/>
        <end position="348"/>
    </location>
</feature>
<dbReference type="Pfam" id="PF00535">
    <property type="entry name" value="Glycos_transf_2"/>
    <property type="match status" value="1"/>
</dbReference>
<keyword evidence="3" id="KW-0808">Transferase</keyword>
<evidence type="ECO:0000313" key="7">
    <source>
        <dbReference type="EMBL" id="KAA9152325.1"/>
    </source>
</evidence>